<sequence length="343" mass="39107">HYNEDFLELSRDMEAESVLYLQLDKLSVIKSEEELQQILSTLWRTRKTGLTIPDKSHLQSLLNLPSLAQVEPVSACLRSLIRKCVHENFTGDDMLKLFPPDLPLDLQSILVMSFQKYQNQWKEEMSREQHLTPKTSFSHPVNPSLPPALTYFPNSDISASLWPRQGDPIPHSGRNGIEVSTPIIAETNALRLPLHLQHDIGPPDNVDVYNLFRFSVQYIEFTCFLLMGVLSLMPLLATKYKGTLPRLKSMTWTLENRNKIPTNRVAVISLKLIIACISFLLADDVSIPPLQLQDYTKSPLGETEVKFQLTRETLEAMLRSMTYINEKLSSSVSMLLYKSYISS</sequence>
<keyword evidence="1" id="KW-0812">Transmembrane</keyword>
<keyword evidence="3" id="KW-1185">Reference proteome</keyword>
<dbReference type="Proteomes" id="UP001188597">
    <property type="component" value="Unassembled WGS sequence"/>
</dbReference>
<name>A0AA88V050_9ASTE</name>
<feature type="transmembrane region" description="Helical" evidence="1">
    <location>
        <begin position="265"/>
        <end position="282"/>
    </location>
</feature>
<organism evidence="2 3">
    <name type="scientific">Escallonia herrerae</name>
    <dbReference type="NCBI Taxonomy" id="1293975"/>
    <lineage>
        <taxon>Eukaryota</taxon>
        <taxon>Viridiplantae</taxon>
        <taxon>Streptophyta</taxon>
        <taxon>Embryophyta</taxon>
        <taxon>Tracheophyta</taxon>
        <taxon>Spermatophyta</taxon>
        <taxon>Magnoliopsida</taxon>
        <taxon>eudicotyledons</taxon>
        <taxon>Gunneridae</taxon>
        <taxon>Pentapetalae</taxon>
        <taxon>asterids</taxon>
        <taxon>campanulids</taxon>
        <taxon>Escalloniales</taxon>
        <taxon>Escalloniaceae</taxon>
        <taxon>Escallonia</taxon>
    </lineage>
</organism>
<evidence type="ECO:0000313" key="2">
    <source>
        <dbReference type="EMBL" id="KAK2999119.1"/>
    </source>
</evidence>
<reference evidence="2" key="1">
    <citation type="submission" date="2022-12" db="EMBL/GenBank/DDBJ databases">
        <title>Draft genome assemblies for two species of Escallonia (Escalloniales).</title>
        <authorList>
            <person name="Chanderbali A."/>
            <person name="Dervinis C."/>
            <person name="Anghel I."/>
            <person name="Soltis D."/>
            <person name="Soltis P."/>
            <person name="Zapata F."/>
        </authorList>
    </citation>
    <scope>NUCLEOTIDE SEQUENCE</scope>
    <source>
        <strain evidence="2">UCBG64.0493</strain>
        <tissue evidence="2">Leaf</tissue>
    </source>
</reference>
<dbReference type="InterPro" id="IPR037360">
    <property type="entry name" value="COMMD9"/>
</dbReference>
<proteinExistence type="predicted"/>
<feature type="non-terminal residue" evidence="2">
    <location>
        <position position="343"/>
    </location>
</feature>
<comment type="caution">
    <text evidence="2">The sequence shown here is derived from an EMBL/GenBank/DDBJ whole genome shotgun (WGS) entry which is preliminary data.</text>
</comment>
<keyword evidence="1" id="KW-0472">Membrane</keyword>
<feature type="transmembrane region" description="Helical" evidence="1">
    <location>
        <begin position="218"/>
        <end position="238"/>
    </location>
</feature>
<accession>A0AA88V050</accession>
<dbReference type="PANTHER" id="PTHR15663">
    <property type="entry name" value="COMM DOMAIN-CONTAINING PROTEIN 9"/>
    <property type="match status" value="1"/>
</dbReference>
<dbReference type="AlphaFoldDB" id="A0AA88V050"/>
<protein>
    <submittedName>
        <fullName evidence="2">Uncharacterized protein</fullName>
    </submittedName>
</protein>
<evidence type="ECO:0000256" key="1">
    <source>
        <dbReference type="SAM" id="Phobius"/>
    </source>
</evidence>
<dbReference type="PANTHER" id="PTHR15663:SF6">
    <property type="entry name" value="COMM DOMAIN-CONTAINING PROTEIN-RELATED"/>
    <property type="match status" value="1"/>
</dbReference>
<keyword evidence="1" id="KW-1133">Transmembrane helix</keyword>
<evidence type="ECO:0000313" key="3">
    <source>
        <dbReference type="Proteomes" id="UP001188597"/>
    </source>
</evidence>
<gene>
    <name evidence="2" type="ORF">RJ639_022947</name>
</gene>
<dbReference type="EMBL" id="JAVXUP010003387">
    <property type="protein sequence ID" value="KAK2999119.1"/>
    <property type="molecule type" value="Genomic_DNA"/>
</dbReference>